<keyword evidence="3" id="KW-1185">Reference proteome</keyword>
<dbReference type="Proteomes" id="UP001500218">
    <property type="component" value="Unassembled WGS sequence"/>
</dbReference>
<feature type="compositionally biased region" description="Polar residues" evidence="1">
    <location>
        <begin position="252"/>
        <end position="270"/>
    </location>
</feature>
<dbReference type="EMBL" id="BAAALT010000027">
    <property type="protein sequence ID" value="GAA1790849.1"/>
    <property type="molecule type" value="Genomic_DNA"/>
</dbReference>
<evidence type="ECO:0000256" key="1">
    <source>
        <dbReference type="SAM" id="MobiDB-lite"/>
    </source>
</evidence>
<feature type="compositionally biased region" description="Low complexity" evidence="1">
    <location>
        <begin position="302"/>
        <end position="322"/>
    </location>
</feature>
<dbReference type="RefSeq" id="WP_344126919.1">
    <property type="nucleotide sequence ID" value="NZ_BAAALT010000027.1"/>
</dbReference>
<name>A0ABP4XPW3_9ACTN</name>
<feature type="compositionally biased region" description="Low complexity" evidence="1">
    <location>
        <begin position="271"/>
        <end position="282"/>
    </location>
</feature>
<feature type="compositionally biased region" description="Polar residues" evidence="1">
    <location>
        <begin position="289"/>
        <end position="301"/>
    </location>
</feature>
<sequence length="372" mass="38732">MDDSGGVSNPYAAQTAANTNVNWPDSIDNVKADFASMSTYAENMYKASLDLMSTMPTIQQSMPKLATDGFLNVGEGATLFPEASLANMFVSHNQADFMAMMRDLQVSMQNIGYAAQTISDAYGLTDGSSAGDLNAITVDGVEFAFGRGGERPKGLPSNIGKTYQQLLAESGGEAGANAGAVTGATDPSMLGGTQTVVVSGIPGHQMTTRTISYPDGSRIVISTWETPYGTQPPQTFTRYTVYGTDNKATSSTLKTATEQNGTTTVVTQADGSSGHSTQTTSSAYVNGEKVTTTTNSSTSDKGVTTAGTTTTVTQHTDGSVTTASTTPHSDGTSSTTTLDVGDNDTDLGDISGQNNPKQYADETYGSYRPDYA</sequence>
<organism evidence="2 3">
    <name type="scientific">Luedemannella flava</name>
    <dbReference type="NCBI Taxonomy" id="349316"/>
    <lineage>
        <taxon>Bacteria</taxon>
        <taxon>Bacillati</taxon>
        <taxon>Actinomycetota</taxon>
        <taxon>Actinomycetes</taxon>
        <taxon>Micromonosporales</taxon>
        <taxon>Micromonosporaceae</taxon>
        <taxon>Luedemannella</taxon>
    </lineage>
</organism>
<feature type="region of interest" description="Disordered" evidence="1">
    <location>
        <begin position="252"/>
        <end position="372"/>
    </location>
</feature>
<protein>
    <submittedName>
        <fullName evidence="2">Uncharacterized protein</fullName>
    </submittedName>
</protein>
<proteinExistence type="predicted"/>
<evidence type="ECO:0000313" key="3">
    <source>
        <dbReference type="Proteomes" id="UP001500218"/>
    </source>
</evidence>
<reference evidence="3" key="1">
    <citation type="journal article" date="2019" name="Int. J. Syst. Evol. Microbiol.">
        <title>The Global Catalogue of Microorganisms (GCM) 10K type strain sequencing project: providing services to taxonomists for standard genome sequencing and annotation.</title>
        <authorList>
            <consortium name="The Broad Institute Genomics Platform"/>
            <consortium name="The Broad Institute Genome Sequencing Center for Infectious Disease"/>
            <person name="Wu L."/>
            <person name="Ma J."/>
        </authorList>
    </citation>
    <scope>NUCLEOTIDE SEQUENCE [LARGE SCALE GENOMIC DNA]</scope>
    <source>
        <strain evidence="3">JCM 13250</strain>
    </source>
</reference>
<evidence type="ECO:0000313" key="2">
    <source>
        <dbReference type="EMBL" id="GAA1790849.1"/>
    </source>
</evidence>
<gene>
    <name evidence="2" type="ORF">GCM10009682_11080</name>
</gene>
<feature type="compositionally biased region" description="Polar residues" evidence="1">
    <location>
        <begin position="323"/>
        <end position="338"/>
    </location>
</feature>
<accession>A0ABP4XPW3</accession>
<comment type="caution">
    <text evidence="2">The sequence shown here is derived from an EMBL/GenBank/DDBJ whole genome shotgun (WGS) entry which is preliminary data.</text>
</comment>